<sequence>MKVLIVTAHPRSDSLTMSITHRFAEGLTAAGHEYDTADLYREAFNPVLLPQDEPDWNNESKLYSDEVLSEMERIKSSDAMVFIFPVWWYSFPAIMKGYIDRVWNLGFAYGEIKLPINKIRWIALVGDTQSHFRKRDYDTMMEKYMNIGMAEYVGVKDSQVHFMYNTLGEFEDNQETNLDSLYNNLLDEAYNIGYTL</sequence>
<dbReference type="SUPFAM" id="SSF52218">
    <property type="entry name" value="Flavoproteins"/>
    <property type="match status" value="1"/>
</dbReference>
<evidence type="ECO:0000256" key="1">
    <source>
        <dbReference type="ARBA" id="ARBA00006252"/>
    </source>
</evidence>
<protein>
    <submittedName>
        <fullName evidence="4">NAD(P)H dehydrogenase</fullName>
    </submittedName>
</protein>
<comment type="similarity">
    <text evidence="1">Belongs to the NAD(P)H dehydrogenase (quinone) family.</text>
</comment>
<keyword evidence="2" id="KW-0560">Oxidoreductase</keyword>
<dbReference type="Gene3D" id="3.40.50.360">
    <property type="match status" value="1"/>
</dbReference>
<dbReference type="PANTHER" id="PTHR10204:SF34">
    <property type="entry name" value="NAD(P)H DEHYDROGENASE [QUINONE] 1 ISOFORM 1"/>
    <property type="match status" value="1"/>
</dbReference>
<dbReference type="Proteomes" id="UP000032534">
    <property type="component" value="Unassembled WGS sequence"/>
</dbReference>
<reference evidence="4 5" key="1">
    <citation type="submission" date="2014-11" db="EMBL/GenBank/DDBJ databases">
        <title>Draft Genome Sequences of Paenibacillus polymyxa NRRL B-30509 and Paenibacillus terrae NRRL B-30644, Strains from a Poultry Environment that Produce Tridecaptin A and Paenicidins.</title>
        <authorList>
            <person name="van Belkum M.J."/>
            <person name="Lohans C.T."/>
            <person name="Vederas J.C."/>
        </authorList>
    </citation>
    <scope>NUCLEOTIDE SEQUENCE [LARGE SCALE GENOMIC DNA]</scope>
    <source>
        <strain evidence="4 5">NRRL B-30644</strain>
    </source>
</reference>
<evidence type="ECO:0000313" key="4">
    <source>
        <dbReference type="EMBL" id="KJD45937.1"/>
    </source>
</evidence>
<dbReference type="InterPro" id="IPR029039">
    <property type="entry name" value="Flavoprotein-like_sf"/>
</dbReference>
<accession>A0A0D7X7F5</accession>
<dbReference type="InterPro" id="IPR051545">
    <property type="entry name" value="NAD(P)H_dehydrogenase_qn"/>
</dbReference>
<dbReference type="EMBL" id="JTHP01000013">
    <property type="protein sequence ID" value="KJD45937.1"/>
    <property type="molecule type" value="Genomic_DNA"/>
</dbReference>
<dbReference type="AlphaFoldDB" id="A0A0D7X7F5"/>
<dbReference type="InterPro" id="IPR003680">
    <property type="entry name" value="Flavodoxin_fold"/>
</dbReference>
<keyword evidence="5" id="KW-1185">Reference proteome</keyword>
<comment type="caution">
    <text evidence="4">The sequence shown here is derived from an EMBL/GenBank/DDBJ whole genome shotgun (WGS) entry which is preliminary data.</text>
</comment>
<name>A0A0D7X7F5_9BACL</name>
<gene>
    <name evidence="4" type="ORF">QD47_09030</name>
</gene>
<evidence type="ECO:0000256" key="2">
    <source>
        <dbReference type="ARBA" id="ARBA00023002"/>
    </source>
</evidence>
<organism evidence="4 5">
    <name type="scientific">Paenibacillus terrae</name>
    <dbReference type="NCBI Taxonomy" id="159743"/>
    <lineage>
        <taxon>Bacteria</taxon>
        <taxon>Bacillati</taxon>
        <taxon>Bacillota</taxon>
        <taxon>Bacilli</taxon>
        <taxon>Bacillales</taxon>
        <taxon>Paenibacillaceae</taxon>
        <taxon>Paenibacillus</taxon>
    </lineage>
</organism>
<dbReference type="PANTHER" id="PTHR10204">
    <property type="entry name" value="NAD P H OXIDOREDUCTASE-RELATED"/>
    <property type="match status" value="1"/>
</dbReference>
<dbReference type="NCBIfam" id="NF007280">
    <property type="entry name" value="PRK09739.1"/>
    <property type="match status" value="1"/>
</dbReference>
<evidence type="ECO:0000259" key="3">
    <source>
        <dbReference type="Pfam" id="PF02525"/>
    </source>
</evidence>
<feature type="domain" description="Flavodoxin-like fold" evidence="3">
    <location>
        <begin position="1"/>
        <end position="174"/>
    </location>
</feature>
<dbReference type="OrthoDB" id="9798454at2"/>
<proteinExistence type="inferred from homology"/>
<dbReference type="GO" id="GO:0005829">
    <property type="term" value="C:cytosol"/>
    <property type="evidence" value="ECO:0007669"/>
    <property type="project" value="TreeGrafter"/>
</dbReference>
<dbReference type="Pfam" id="PF02525">
    <property type="entry name" value="Flavodoxin_2"/>
    <property type="match status" value="1"/>
</dbReference>
<dbReference type="RefSeq" id="WP_044645819.1">
    <property type="nucleotide sequence ID" value="NZ_JTHP01000013.1"/>
</dbReference>
<evidence type="ECO:0000313" key="5">
    <source>
        <dbReference type="Proteomes" id="UP000032534"/>
    </source>
</evidence>
<dbReference type="PATRIC" id="fig|159743.3.peg.1993"/>
<dbReference type="GO" id="GO:0003955">
    <property type="term" value="F:NAD(P)H dehydrogenase (quinone) activity"/>
    <property type="evidence" value="ECO:0007669"/>
    <property type="project" value="TreeGrafter"/>
</dbReference>